<sequence>MPVQSPAADAQRPIGTFITDHVQPAWDQLNQFSRLVRHNDTMDYGLRRHRMPVHQFPGSYAAFLYNGNIVGGRYQRMTTLVSDQAAEACASKTLTQSYAAAAGLPVAGGQPYTDADQAHQRVANSGLWVVKPDGARRARGVSLKVTGADFADAWQRAVRAKPRDARFSQDIVVEPFHDGLLVRFFVVGGTCYAAAVRVPLFVMGDGSSTVADLVRASFAHREQHALLNSTLPSVGTVLARLPEPLTSETVLDTGELRLLREDGRLTAGGLPFDVTEMVSAELRTLAEGAAQSIPGLGAVGIDLITPQLDSAAGAVVLDADPWASALVHRFPAFGRRRRVIWELTEVLSLRAQYWEKPIPPPTSPASEEAG</sequence>
<comment type="caution">
    <text evidence="3">The sequence shown here is derived from an EMBL/GenBank/DDBJ whole genome shotgun (WGS) entry which is preliminary data.</text>
</comment>
<name>A0A5R9AGA4_9MICC</name>
<keyword evidence="4" id="KW-1185">Reference proteome</keyword>
<reference evidence="3 4" key="1">
    <citation type="submission" date="2019-05" db="EMBL/GenBank/DDBJ databases">
        <title>Nesterenkonia sp. GY239, isolated from the Southern Atlantic Ocean.</title>
        <authorList>
            <person name="Zhang G."/>
        </authorList>
    </citation>
    <scope>NUCLEOTIDE SEQUENCE [LARGE SCALE GENOMIC DNA]</scope>
    <source>
        <strain evidence="3 4">GY239</strain>
    </source>
</reference>
<dbReference type="Proteomes" id="UP000306544">
    <property type="component" value="Unassembled WGS sequence"/>
</dbReference>
<dbReference type="InterPro" id="IPR011761">
    <property type="entry name" value="ATP-grasp"/>
</dbReference>
<dbReference type="OrthoDB" id="4960897at2"/>
<evidence type="ECO:0000313" key="3">
    <source>
        <dbReference type="EMBL" id="TLP77530.1"/>
    </source>
</evidence>
<evidence type="ECO:0000259" key="2">
    <source>
        <dbReference type="PROSITE" id="PS50975"/>
    </source>
</evidence>
<organism evidence="3 4">
    <name type="scientific">Nesterenkonia sphaerica</name>
    <dbReference type="NCBI Taxonomy" id="1804988"/>
    <lineage>
        <taxon>Bacteria</taxon>
        <taxon>Bacillati</taxon>
        <taxon>Actinomycetota</taxon>
        <taxon>Actinomycetes</taxon>
        <taxon>Micrococcales</taxon>
        <taxon>Micrococcaceae</taxon>
        <taxon>Nesterenkonia</taxon>
    </lineage>
</organism>
<dbReference type="GO" id="GO:0046872">
    <property type="term" value="F:metal ion binding"/>
    <property type="evidence" value="ECO:0007669"/>
    <property type="project" value="InterPro"/>
</dbReference>
<keyword evidence="1" id="KW-0547">Nucleotide-binding</keyword>
<dbReference type="PROSITE" id="PS50975">
    <property type="entry name" value="ATP_GRASP"/>
    <property type="match status" value="1"/>
</dbReference>
<gene>
    <name evidence="3" type="ORF">FEF27_05080</name>
</gene>
<evidence type="ECO:0000313" key="4">
    <source>
        <dbReference type="Proteomes" id="UP000306544"/>
    </source>
</evidence>
<dbReference type="AlphaFoldDB" id="A0A5R9AGA4"/>
<protein>
    <recommendedName>
        <fullName evidence="2">ATP-grasp domain-containing protein</fullName>
    </recommendedName>
</protein>
<dbReference type="Gene3D" id="3.30.470.20">
    <property type="entry name" value="ATP-grasp fold, B domain"/>
    <property type="match status" value="1"/>
</dbReference>
<dbReference type="EMBL" id="VAWA01000004">
    <property type="protein sequence ID" value="TLP77530.1"/>
    <property type="molecule type" value="Genomic_DNA"/>
</dbReference>
<dbReference type="GO" id="GO:0005524">
    <property type="term" value="F:ATP binding"/>
    <property type="evidence" value="ECO:0007669"/>
    <property type="project" value="UniProtKB-UniRule"/>
</dbReference>
<dbReference type="RefSeq" id="WP_138169760.1">
    <property type="nucleotide sequence ID" value="NZ_VAWA01000004.1"/>
</dbReference>
<proteinExistence type="predicted"/>
<keyword evidence="1" id="KW-0067">ATP-binding</keyword>
<dbReference type="SUPFAM" id="SSF56059">
    <property type="entry name" value="Glutathione synthetase ATP-binding domain-like"/>
    <property type="match status" value="1"/>
</dbReference>
<accession>A0A5R9AGA4</accession>
<evidence type="ECO:0000256" key="1">
    <source>
        <dbReference type="PROSITE-ProRule" id="PRU00409"/>
    </source>
</evidence>
<feature type="domain" description="ATP-grasp" evidence="2">
    <location>
        <begin position="96"/>
        <end position="348"/>
    </location>
</feature>